<gene>
    <name evidence="1" type="ORF">EV384_3877</name>
</gene>
<protein>
    <recommendedName>
        <fullName evidence="3">SalK</fullName>
    </recommendedName>
</protein>
<evidence type="ECO:0000313" key="2">
    <source>
        <dbReference type="Proteomes" id="UP000294114"/>
    </source>
</evidence>
<keyword evidence="2" id="KW-1185">Reference proteome</keyword>
<dbReference type="Proteomes" id="UP000294114">
    <property type="component" value="Unassembled WGS sequence"/>
</dbReference>
<dbReference type="AlphaFoldDB" id="A0A4Q8BDE5"/>
<organism evidence="1 2">
    <name type="scientific">Micromonospora kangleipakensis</name>
    <dbReference type="NCBI Taxonomy" id="1077942"/>
    <lineage>
        <taxon>Bacteria</taxon>
        <taxon>Bacillati</taxon>
        <taxon>Actinomycetota</taxon>
        <taxon>Actinomycetes</taxon>
        <taxon>Micromonosporales</taxon>
        <taxon>Micromonosporaceae</taxon>
        <taxon>Micromonospora</taxon>
    </lineage>
</organism>
<accession>A0A4Q8BDE5</accession>
<evidence type="ECO:0008006" key="3">
    <source>
        <dbReference type="Google" id="ProtNLM"/>
    </source>
</evidence>
<dbReference type="RefSeq" id="WP_242624157.1">
    <property type="nucleotide sequence ID" value="NZ_SHLD01000001.1"/>
</dbReference>
<evidence type="ECO:0000313" key="1">
    <source>
        <dbReference type="EMBL" id="RZU75341.1"/>
    </source>
</evidence>
<sequence length="299" mass="31908">MVRSPLDPAVARAAWRRAEPIHAMIYFAPEARQRYAALGLDGPMGYFASRSAAFGTVPAEPVIATFFNFKPALVYSALPAAWQRADPAAVLRARLDAADAALRRAFTGLPGGAPTGAAITEAAGLARRAAETACEHLPGRPLFAAHAALPWPDEPHLVLWHAQTLLREFRGDGHVNALLVAGVNGLDALVLHAATGEAPERFLRSSRGWTRDEWAEAVDGLRSRGLLAAASVDAEDLALTDAGRELRRSVEERTDALAEPAYRALGEDGCARLAELARPLSRAVVDAGLLDLHATPTER</sequence>
<dbReference type="NCBIfam" id="NF047719">
    <property type="entry name" value="SCO6745_fam_HTH"/>
    <property type="match status" value="1"/>
</dbReference>
<dbReference type="InterPro" id="IPR054058">
    <property type="entry name" value="HTH_67"/>
</dbReference>
<comment type="caution">
    <text evidence="1">The sequence shown here is derived from an EMBL/GenBank/DDBJ whole genome shotgun (WGS) entry which is preliminary data.</text>
</comment>
<dbReference type="Pfam" id="PF21863">
    <property type="entry name" value="HTH_67"/>
    <property type="match status" value="1"/>
</dbReference>
<dbReference type="EMBL" id="SHLD01000001">
    <property type="protein sequence ID" value="RZU75341.1"/>
    <property type="molecule type" value="Genomic_DNA"/>
</dbReference>
<proteinExistence type="predicted"/>
<name>A0A4Q8BDE5_9ACTN</name>
<reference evidence="1 2" key="1">
    <citation type="submission" date="2019-02" db="EMBL/GenBank/DDBJ databases">
        <title>Sequencing the genomes of 1000 actinobacteria strains.</title>
        <authorList>
            <person name="Klenk H.-P."/>
        </authorList>
    </citation>
    <scope>NUCLEOTIDE SEQUENCE [LARGE SCALE GENOMIC DNA]</scope>
    <source>
        <strain evidence="1 2">DSM 45612</strain>
    </source>
</reference>